<feature type="chain" id="PRO_5034954370" evidence="1">
    <location>
        <begin position="20"/>
        <end position="574"/>
    </location>
</feature>
<comment type="caution">
    <text evidence="2">The sequence shown here is derived from an EMBL/GenBank/DDBJ whole genome shotgun (WGS) entry which is preliminary data.</text>
</comment>
<protein>
    <submittedName>
        <fullName evidence="2">Uncharacterized protein</fullName>
    </submittedName>
</protein>
<proteinExistence type="predicted"/>
<name>A0A8H4P3I9_9HYPO</name>
<evidence type="ECO:0000313" key="2">
    <source>
        <dbReference type="EMBL" id="KAF4457815.1"/>
    </source>
</evidence>
<reference evidence="2" key="1">
    <citation type="submission" date="2020-01" db="EMBL/GenBank/DDBJ databases">
        <title>Identification and distribution of gene clusters putatively required for synthesis of sphingolipid metabolism inhibitors in phylogenetically diverse species of the filamentous fungus Fusarium.</title>
        <authorList>
            <person name="Kim H.-S."/>
            <person name="Busman M."/>
            <person name="Brown D.W."/>
            <person name="Divon H."/>
            <person name="Uhlig S."/>
            <person name="Proctor R.H."/>
        </authorList>
    </citation>
    <scope>NUCLEOTIDE SEQUENCE</scope>
    <source>
        <strain evidence="2">NRRL 53441</strain>
    </source>
</reference>
<dbReference type="OrthoDB" id="2590365at2759"/>
<keyword evidence="1" id="KW-0732">Signal</keyword>
<dbReference type="AlphaFoldDB" id="A0A8H4P3I9"/>
<sequence length="574" mass="63864">MKFSIALMPLMLLGDVVSAQSSLNDICAGSVNSGCTATITVPNGYKVITTRKKIETPNKCKTKKEVKYNCGTKSKPKTCTKLACVAGVDVTYKNVPTSIQINYAKVNVCDKIRQALGKTLGDKFLKARDPVCNCFTKLRTLNNDGKFTSSSAGNFDLANTQYLDQSETLQTCITKGGLTYGENKDATLNKLKQTGWSVALGAEMARGTFRAMIAVIHPCRITGVCNSAQIYAVFSNYLTATYRTLLGPIVPVLNRWRDNLGLLEKSTGYVMGATKDVTKAYNNIESTLSNYKRSICITLNYCGDNRPNIKKFMTNVDRVVILSLKLSSAGQDLSNLNFGVTRLLEEVNELRANWAKIPTADEMVNRIKNNEIKVAKDVLRLMPVVEGMSSTAKTVSTDLGPLKSFVSEYLTASKTLHELLTSMVAINWEKGFQGEFGNDQNAVYVRNGLISIRGNLNDALAEAVKTYFWLIRATDSQLKDFTLTNGRWKMETGTAVYQRWSTIQLDMPCTKMTTTTYKKDGLSKTSNSYRTYWKCPFGPHDSQYPAVHVPYVRMYEPPMFLESSYTFSTRRSTE</sequence>
<keyword evidence="3" id="KW-1185">Reference proteome</keyword>
<evidence type="ECO:0000313" key="3">
    <source>
        <dbReference type="Proteomes" id="UP000605986"/>
    </source>
</evidence>
<accession>A0A8H4P3I9</accession>
<dbReference type="EMBL" id="JAADJG010000011">
    <property type="protein sequence ID" value="KAF4457815.1"/>
    <property type="molecule type" value="Genomic_DNA"/>
</dbReference>
<dbReference type="Proteomes" id="UP000605986">
    <property type="component" value="Unassembled WGS sequence"/>
</dbReference>
<evidence type="ECO:0000256" key="1">
    <source>
        <dbReference type="SAM" id="SignalP"/>
    </source>
</evidence>
<feature type="signal peptide" evidence="1">
    <location>
        <begin position="1"/>
        <end position="19"/>
    </location>
</feature>
<organism evidence="2 3">
    <name type="scientific">Fusarium austroafricanum</name>
    <dbReference type="NCBI Taxonomy" id="2364996"/>
    <lineage>
        <taxon>Eukaryota</taxon>
        <taxon>Fungi</taxon>
        <taxon>Dikarya</taxon>
        <taxon>Ascomycota</taxon>
        <taxon>Pezizomycotina</taxon>
        <taxon>Sordariomycetes</taxon>
        <taxon>Hypocreomycetidae</taxon>
        <taxon>Hypocreales</taxon>
        <taxon>Nectriaceae</taxon>
        <taxon>Fusarium</taxon>
        <taxon>Fusarium concolor species complex</taxon>
    </lineage>
</organism>
<gene>
    <name evidence="2" type="ORF">F53441_329</name>
</gene>